<name>A0A2T3N2Q9_9GAMM</name>
<feature type="transmembrane region" description="Helical" evidence="8">
    <location>
        <begin position="7"/>
        <end position="27"/>
    </location>
</feature>
<dbReference type="EMBL" id="PYMC01000002">
    <property type="protein sequence ID" value="PSW06544.1"/>
    <property type="molecule type" value="Genomic_DNA"/>
</dbReference>
<gene>
    <name evidence="10" type="ORF">C9I89_03130</name>
</gene>
<dbReference type="RefSeq" id="WP_107281908.1">
    <property type="nucleotide sequence ID" value="NZ_PYMC01000002.1"/>
</dbReference>
<evidence type="ECO:0000256" key="5">
    <source>
        <dbReference type="ARBA" id="ARBA00022692"/>
    </source>
</evidence>
<evidence type="ECO:0000256" key="7">
    <source>
        <dbReference type="ARBA" id="ARBA00023136"/>
    </source>
</evidence>
<comment type="pathway">
    <text evidence="3">One-carbon metabolism; methylamine degradation.</text>
</comment>
<dbReference type="OrthoDB" id="5815076at2"/>
<evidence type="ECO:0000256" key="8">
    <source>
        <dbReference type="SAM" id="Phobius"/>
    </source>
</evidence>
<comment type="subcellular location">
    <subcellularLocation>
        <location evidence="2">Membrane</location>
        <topology evidence="2">Multi-pass membrane protein</topology>
    </subcellularLocation>
</comment>
<dbReference type="Pfam" id="PF07291">
    <property type="entry name" value="MauE"/>
    <property type="match status" value="1"/>
</dbReference>
<evidence type="ECO:0000313" key="11">
    <source>
        <dbReference type="Proteomes" id="UP000240904"/>
    </source>
</evidence>
<accession>A0A2T3N2Q9</accession>
<protein>
    <recommendedName>
        <fullName evidence="4">Methylamine utilization protein MauE</fullName>
    </recommendedName>
</protein>
<feature type="transmembrane region" description="Helical" evidence="8">
    <location>
        <begin position="73"/>
        <end position="95"/>
    </location>
</feature>
<evidence type="ECO:0000256" key="6">
    <source>
        <dbReference type="ARBA" id="ARBA00022989"/>
    </source>
</evidence>
<keyword evidence="6 8" id="KW-1133">Transmembrane helix</keyword>
<evidence type="ECO:0000256" key="2">
    <source>
        <dbReference type="ARBA" id="ARBA00004141"/>
    </source>
</evidence>
<proteinExistence type="predicted"/>
<evidence type="ECO:0000313" key="10">
    <source>
        <dbReference type="EMBL" id="PSW06544.1"/>
    </source>
</evidence>
<evidence type="ECO:0000256" key="3">
    <source>
        <dbReference type="ARBA" id="ARBA00004856"/>
    </source>
</evidence>
<comment type="caution">
    <text evidence="10">The sequence shown here is derived from an EMBL/GenBank/DDBJ whole genome shotgun (WGS) entry which is preliminary data.</text>
</comment>
<dbReference type="AlphaFoldDB" id="A0A2T3N2Q9"/>
<keyword evidence="5 8" id="KW-0812">Transmembrane</keyword>
<evidence type="ECO:0000256" key="4">
    <source>
        <dbReference type="ARBA" id="ARBA00019078"/>
    </source>
</evidence>
<sequence length="148" mass="16231">MKTRGYVHHFITSFIFMSAAAIALKGFFAPENTALLLLDTGLLSAMYVDPIAFALPLSLSICAMLAFYELVSLVPVVVCFALYTVLSGIAIQQGLNIDCACNLPGSLESIVYREIEPQFFMFLIITMMAGALHLFNTRRPMQTTAHTA</sequence>
<feature type="transmembrane region" description="Helical" evidence="8">
    <location>
        <begin position="47"/>
        <end position="68"/>
    </location>
</feature>
<dbReference type="GO" id="GO:0030416">
    <property type="term" value="P:methylamine metabolic process"/>
    <property type="evidence" value="ECO:0007669"/>
    <property type="project" value="InterPro"/>
</dbReference>
<keyword evidence="7 8" id="KW-0472">Membrane</keyword>
<reference evidence="10 11" key="1">
    <citation type="submission" date="2018-03" db="EMBL/GenBank/DDBJ databases">
        <title>Whole genome sequencing of Histamine producing bacteria.</title>
        <authorList>
            <person name="Butler K."/>
        </authorList>
    </citation>
    <scope>NUCLEOTIDE SEQUENCE [LARGE SCALE GENOMIC DNA]</scope>
    <source>
        <strain evidence="10 11">DSM 16190</strain>
    </source>
</reference>
<evidence type="ECO:0000256" key="1">
    <source>
        <dbReference type="ARBA" id="ARBA00003475"/>
    </source>
</evidence>
<dbReference type="Proteomes" id="UP000240904">
    <property type="component" value="Unassembled WGS sequence"/>
</dbReference>
<dbReference type="GO" id="GO:0016020">
    <property type="term" value="C:membrane"/>
    <property type="evidence" value="ECO:0007669"/>
    <property type="project" value="UniProtKB-SubCell"/>
</dbReference>
<evidence type="ECO:0000259" key="9">
    <source>
        <dbReference type="Pfam" id="PF07291"/>
    </source>
</evidence>
<dbReference type="InterPro" id="IPR009908">
    <property type="entry name" value="Methylamine_util_MauE"/>
</dbReference>
<feature type="domain" description="Methylamine utilisation protein MauE" evidence="9">
    <location>
        <begin position="14"/>
        <end position="127"/>
    </location>
</feature>
<organism evidence="10 11">
    <name type="scientific">Photobacterium lipolyticum</name>
    <dbReference type="NCBI Taxonomy" id="266810"/>
    <lineage>
        <taxon>Bacteria</taxon>
        <taxon>Pseudomonadati</taxon>
        <taxon>Pseudomonadota</taxon>
        <taxon>Gammaproteobacteria</taxon>
        <taxon>Vibrionales</taxon>
        <taxon>Vibrionaceae</taxon>
        <taxon>Photobacterium</taxon>
    </lineage>
</organism>
<keyword evidence="11" id="KW-1185">Reference proteome</keyword>
<feature type="transmembrane region" description="Helical" evidence="8">
    <location>
        <begin position="115"/>
        <end position="135"/>
    </location>
</feature>
<comment type="function">
    <text evidence="1">May be specifically involved in the processing, transport, and/or maturation of the MADH beta-subunit.</text>
</comment>